<evidence type="ECO:0000256" key="7">
    <source>
        <dbReference type="PROSITE-ProRule" id="PRU01091"/>
    </source>
</evidence>
<keyword evidence="1 6" id="KW-0597">Phosphoprotein</keyword>
<dbReference type="InterPro" id="IPR001867">
    <property type="entry name" value="OmpR/PhoB-type_DNA-bd"/>
</dbReference>
<dbReference type="Pfam" id="PF00072">
    <property type="entry name" value="Response_reg"/>
    <property type="match status" value="1"/>
</dbReference>
<dbReference type="Gene3D" id="6.10.250.690">
    <property type="match status" value="1"/>
</dbReference>
<dbReference type="EMBL" id="FCOA02000035">
    <property type="protein sequence ID" value="SAK89926.1"/>
    <property type="molecule type" value="Genomic_DNA"/>
</dbReference>
<sequence>MVDDDPVVRDHVCDYLRHHGFETSVQSDGAGLRQRVQAERPALVVLDVMMPGRDGISALRELRNARDDTPVILLTARSDVLDRVIGLELGADDYLGKPFDTRELLARIRSILRRREPDLPSVPGAPEMRPTYRFGPFEMDFGARELRRHGERIALRSGEFALLKTLVKNAMIVLTRTQLNEKLRGNGAHRDRSLDVAIWRLRRLLEIDPSEPRYVQTVWGQGYIFVPHGDPSAAGRIALRPPG</sequence>
<evidence type="ECO:0000256" key="4">
    <source>
        <dbReference type="ARBA" id="ARBA00023125"/>
    </source>
</evidence>
<reference evidence="10" key="1">
    <citation type="submission" date="2016-01" db="EMBL/GenBank/DDBJ databases">
        <authorList>
            <person name="Peeters C."/>
        </authorList>
    </citation>
    <scope>NUCLEOTIDE SEQUENCE</scope>
    <source>
        <strain evidence="10">LMG 29322</strain>
    </source>
</reference>
<feature type="modified residue" description="4-aspartylphosphate" evidence="6">
    <location>
        <position position="47"/>
    </location>
</feature>
<evidence type="ECO:0000256" key="6">
    <source>
        <dbReference type="PROSITE-ProRule" id="PRU00169"/>
    </source>
</evidence>
<dbReference type="PROSITE" id="PS51755">
    <property type="entry name" value="OMPR_PHOB"/>
    <property type="match status" value="1"/>
</dbReference>
<evidence type="ECO:0000259" key="9">
    <source>
        <dbReference type="PROSITE" id="PS51755"/>
    </source>
</evidence>
<evidence type="ECO:0000256" key="1">
    <source>
        <dbReference type="ARBA" id="ARBA00022553"/>
    </source>
</evidence>
<dbReference type="SMART" id="SM00862">
    <property type="entry name" value="Trans_reg_C"/>
    <property type="match status" value="1"/>
</dbReference>
<feature type="DNA-binding region" description="OmpR/PhoB-type" evidence="7">
    <location>
        <begin position="129"/>
        <end position="227"/>
    </location>
</feature>
<dbReference type="InterPro" id="IPR039420">
    <property type="entry name" value="WalR-like"/>
</dbReference>
<dbReference type="Proteomes" id="UP000054851">
    <property type="component" value="Unassembled WGS sequence"/>
</dbReference>
<dbReference type="GO" id="GO:0000156">
    <property type="term" value="F:phosphorelay response regulator activity"/>
    <property type="evidence" value="ECO:0007669"/>
    <property type="project" value="TreeGrafter"/>
</dbReference>
<dbReference type="PANTHER" id="PTHR48111:SF4">
    <property type="entry name" value="DNA-BINDING DUAL TRANSCRIPTIONAL REGULATOR OMPR"/>
    <property type="match status" value="1"/>
</dbReference>
<dbReference type="Pfam" id="PF00486">
    <property type="entry name" value="Trans_reg_C"/>
    <property type="match status" value="1"/>
</dbReference>
<dbReference type="AlphaFoldDB" id="A0A158D6T3"/>
<protein>
    <submittedName>
        <fullName evidence="10">Transcriptional regulator</fullName>
    </submittedName>
</protein>
<dbReference type="PROSITE" id="PS50110">
    <property type="entry name" value="RESPONSE_REGULATORY"/>
    <property type="match status" value="1"/>
</dbReference>
<dbReference type="STRING" id="1777140.AWB79_06493"/>
<dbReference type="GO" id="GO:0005829">
    <property type="term" value="C:cytosol"/>
    <property type="evidence" value="ECO:0007669"/>
    <property type="project" value="TreeGrafter"/>
</dbReference>
<dbReference type="SMART" id="SM00448">
    <property type="entry name" value="REC"/>
    <property type="match status" value="1"/>
</dbReference>
<gene>
    <name evidence="10" type="ORF">AWB79_06493</name>
</gene>
<organism evidence="10 11">
    <name type="scientific">Caballeronia hypogeia</name>
    <dbReference type="NCBI Taxonomy" id="1777140"/>
    <lineage>
        <taxon>Bacteria</taxon>
        <taxon>Pseudomonadati</taxon>
        <taxon>Pseudomonadota</taxon>
        <taxon>Betaproteobacteria</taxon>
        <taxon>Burkholderiales</taxon>
        <taxon>Burkholderiaceae</taxon>
        <taxon>Caballeronia</taxon>
    </lineage>
</organism>
<keyword evidence="2" id="KW-0902">Two-component regulatory system</keyword>
<evidence type="ECO:0000256" key="2">
    <source>
        <dbReference type="ARBA" id="ARBA00023012"/>
    </source>
</evidence>
<feature type="domain" description="Response regulatory" evidence="8">
    <location>
        <begin position="1"/>
        <end position="112"/>
    </location>
</feature>
<evidence type="ECO:0000256" key="5">
    <source>
        <dbReference type="ARBA" id="ARBA00023163"/>
    </source>
</evidence>
<dbReference type="SUPFAM" id="SSF52172">
    <property type="entry name" value="CheY-like"/>
    <property type="match status" value="1"/>
</dbReference>
<dbReference type="InterPro" id="IPR036388">
    <property type="entry name" value="WH-like_DNA-bd_sf"/>
</dbReference>
<dbReference type="InterPro" id="IPR016032">
    <property type="entry name" value="Sig_transdc_resp-reg_C-effctor"/>
</dbReference>
<proteinExistence type="predicted"/>
<feature type="domain" description="OmpR/PhoB-type" evidence="9">
    <location>
        <begin position="129"/>
        <end position="227"/>
    </location>
</feature>
<dbReference type="Gene3D" id="3.40.50.2300">
    <property type="match status" value="1"/>
</dbReference>
<comment type="caution">
    <text evidence="10">The sequence shown here is derived from an EMBL/GenBank/DDBJ whole genome shotgun (WGS) entry which is preliminary data.</text>
</comment>
<accession>A0A158D6T3</accession>
<dbReference type="InterPro" id="IPR001789">
    <property type="entry name" value="Sig_transdc_resp-reg_receiver"/>
</dbReference>
<dbReference type="SUPFAM" id="SSF46894">
    <property type="entry name" value="C-terminal effector domain of the bipartite response regulators"/>
    <property type="match status" value="1"/>
</dbReference>
<name>A0A158D6T3_9BURK</name>
<evidence type="ECO:0000256" key="3">
    <source>
        <dbReference type="ARBA" id="ARBA00023015"/>
    </source>
</evidence>
<evidence type="ECO:0000259" key="8">
    <source>
        <dbReference type="PROSITE" id="PS50110"/>
    </source>
</evidence>
<dbReference type="CDD" id="cd00383">
    <property type="entry name" value="trans_reg_C"/>
    <property type="match status" value="1"/>
</dbReference>
<dbReference type="InterPro" id="IPR011006">
    <property type="entry name" value="CheY-like_superfamily"/>
</dbReference>
<dbReference type="GO" id="GO:0006355">
    <property type="term" value="P:regulation of DNA-templated transcription"/>
    <property type="evidence" value="ECO:0007669"/>
    <property type="project" value="InterPro"/>
</dbReference>
<dbReference type="GO" id="GO:0032993">
    <property type="term" value="C:protein-DNA complex"/>
    <property type="evidence" value="ECO:0007669"/>
    <property type="project" value="TreeGrafter"/>
</dbReference>
<dbReference type="Gene3D" id="1.10.10.10">
    <property type="entry name" value="Winged helix-like DNA-binding domain superfamily/Winged helix DNA-binding domain"/>
    <property type="match status" value="1"/>
</dbReference>
<keyword evidence="5" id="KW-0804">Transcription</keyword>
<keyword evidence="3" id="KW-0805">Transcription regulation</keyword>
<dbReference type="GO" id="GO:0000976">
    <property type="term" value="F:transcription cis-regulatory region binding"/>
    <property type="evidence" value="ECO:0007669"/>
    <property type="project" value="TreeGrafter"/>
</dbReference>
<dbReference type="PANTHER" id="PTHR48111">
    <property type="entry name" value="REGULATOR OF RPOS"/>
    <property type="match status" value="1"/>
</dbReference>
<evidence type="ECO:0000313" key="10">
    <source>
        <dbReference type="EMBL" id="SAK89926.1"/>
    </source>
</evidence>
<keyword evidence="11" id="KW-1185">Reference proteome</keyword>
<keyword evidence="4 7" id="KW-0238">DNA-binding</keyword>
<evidence type="ECO:0000313" key="11">
    <source>
        <dbReference type="Proteomes" id="UP000054851"/>
    </source>
</evidence>